<organism evidence="13 14">
    <name type="scientific">Symbiodinium microadriaticum</name>
    <name type="common">Dinoflagellate</name>
    <name type="synonym">Zooxanthella microadriatica</name>
    <dbReference type="NCBI Taxonomy" id="2951"/>
    <lineage>
        <taxon>Eukaryota</taxon>
        <taxon>Sar</taxon>
        <taxon>Alveolata</taxon>
        <taxon>Dinophyceae</taxon>
        <taxon>Suessiales</taxon>
        <taxon>Symbiodiniaceae</taxon>
        <taxon>Symbiodinium</taxon>
    </lineage>
</organism>
<keyword evidence="9" id="KW-0472">Membrane</keyword>
<dbReference type="SUPFAM" id="SSF52540">
    <property type="entry name" value="P-loop containing nucleoside triphosphate hydrolases"/>
    <property type="match status" value="1"/>
</dbReference>
<proteinExistence type="inferred from homology"/>
<dbReference type="Pfam" id="PF00664">
    <property type="entry name" value="ABC_membrane"/>
    <property type="match status" value="1"/>
</dbReference>
<dbReference type="PROSITE" id="PS50929">
    <property type="entry name" value="ABC_TM1F"/>
    <property type="match status" value="1"/>
</dbReference>
<feature type="domain" description="ABC transmembrane type-1" evidence="12">
    <location>
        <begin position="449"/>
        <end position="716"/>
    </location>
</feature>
<feature type="compositionally biased region" description="Low complexity" evidence="10">
    <location>
        <begin position="63"/>
        <end position="72"/>
    </location>
</feature>
<keyword evidence="4" id="KW-0812">Transmembrane</keyword>
<keyword evidence="3" id="KW-0813">Transport</keyword>
<evidence type="ECO:0000256" key="2">
    <source>
        <dbReference type="ARBA" id="ARBA00006493"/>
    </source>
</evidence>
<dbReference type="FunFam" id="3.40.50.300:FF:000140">
    <property type="entry name" value="Lipid A export ATP-binding/permease protein MsbA"/>
    <property type="match status" value="1"/>
</dbReference>
<evidence type="ECO:0000256" key="6">
    <source>
        <dbReference type="ARBA" id="ARBA00022840"/>
    </source>
</evidence>
<protein>
    <submittedName>
        <fullName evidence="13">ABC transporter B family member 4</fullName>
    </submittedName>
</protein>
<dbReference type="PROSITE" id="PS50893">
    <property type="entry name" value="ABC_TRANSPORTER_2"/>
    <property type="match status" value="1"/>
</dbReference>
<dbReference type="InterPro" id="IPR039421">
    <property type="entry name" value="Type_1_exporter"/>
</dbReference>
<evidence type="ECO:0000256" key="5">
    <source>
        <dbReference type="ARBA" id="ARBA00022741"/>
    </source>
</evidence>
<dbReference type="Gene3D" id="1.20.1560.10">
    <property type="entry name" value="ABC transporter type 1, transmembrane domain"/>
    <property type="match status" value="2"/>
</dbReference>
<sequence length="1518" mass="167110">MALELDEVRSKPLLEPGSSEPPQQPTAKDSQGAAEQESRTSEQPASVSAPSATSCIPRMAGEDTGPTPDGGPLRVTHVKVEGKTTVQRIELTYSDGSLWAMGPPLAGGKKQVKNKRKMDDGVKIMVLSDDEFITEVKHEPLLQWWWVGAALELRTNKGRSLQALGTWSSGFEANTDVFTASPGCAVLGLRLHNGRCHGIVEGPAPEVDELELKLWAVYWLAEGSADDEIQSRNFVGRESAFSFAERVGGGHEMAWQCGPLRLSISDHPWLDCFRDLRELLQPARLAALEAREVAAQNESYVEFATGERFAAGIVLDLVKTSRVKAWGPHARRKKCEELAAEQGQFNLKRWRDMSVSFAEIMHRIQSVKPTLARLVAMMDLRRHLFRTLFTAAIAAVMSTCDSVKTVLSGAVFTLINASQEEVKKDSQYLHAICSWTFGCGSRLSLAKSLILGLMLLAVVKGTVHVVSQHVAKAFKDSYRVQTRTELFDHLLAQDLEEFEKQTARVMAHKASPVVMDSMPNMVTNMVRTVTELLTSLIFLYSISPLMTFMYATAVPAFQVAAQAYLRKQAQGSQRRERGLENVANRVVGEACEMIKVVKTFSREDWHLDSHEFACGIPPLTSLGFVGTPILPTTPLSEKCQNRMHTSLQRLSLEEASGMKLTVTQGVAQVAADMLQQAIYCFSLWVGLVWVNVDSSAAEMTSFLLLVSKLGHQVNSFKAQVEDLFNRSDNLAEHFEFLDQQPKIFPGTYDGPVSGEVKFEDVSFAYPTRPEQKVLHELSMELQPGKTTALVGASGSGKSTTVTPGRQLIFRYYDPLAGAILIDGVPMKDWDLTHLHRHMALVAQEPVLFNTSVRQNLLYGLPQCRIDSDPKDFEDQVIEAAKAACAHDFIMGFPGGYDTNVGDRGGQVSGGQKQRLSVARAILLKPRILVLDEATSALDAESESIVQEALDRLVASSGSSVMVIAHRLSTVRNADEIICLREGHVVERGSSKELMELRGYYYTLVEKQAVTLDDIGGANAEIDRSLKSRSKVMDSEANVQESTATEKSSWAASILLLADAIRQNVDKELAPSHGPFLAGELHLGTVWFAKAMAGAYGAMDGAPVLWQLLIRVPPWELRLQWALGLKGAKGEAARSLLFSGTAEGANLSSTLNGSPCISADLALFIFQFWVLRYRRGPAIRQPDLSNLSAACRRQLGGHQRKLLTIVRTALSFMEPNAVYDTERMPIPAPKQTKEGTFSCETSTWDLFTWGEALGLVPSVRGLGLRRKHREALAEALSVSSSELEALRGSDVPVEAEKALERLASWFQPLANAPRDALLWAGFWDGEPTGRASKTALLKFADLMERQTLHPSTPLGSLISKWEDLNHCYDTSDGRDLTKNFWSFASLSFVAGLALVRQQGVLSLVNKDMRGPRNLGESVLAKHEIPSIGLAIIEADWAPHVVLVDLKGACNVTSSFLQSQLLPSRHFLVDLDSLDSIRLLKPFKRMRWTCVDCTESSGCSLDERLATFIQKELRSKPDGI</sequence>
<accession>A0A1Q9E4T4</accession>
<keyword evidence="7" id="KW-1278">Translocase</keyword>
<dbReference type="InterPro" id="IPR027417">
    <property type="entry name" value="P-loop_NTPase"/>
</dbReference>
<dbReference type="EMBL" id="LSRX01000264">
    <property type="protein sequence ID" value="OLQ02413.1"/>
    <property type="molecule type" value="Genomic_DNA"/>
</dbReference>
<dbReference type="GO" id="GO:0090374">
    <property type="term" value="P:oligopeptide export from mitochondrion"/>
    <property type="evidence" value="ECO:0007669"/>
    <property type="project" value="TreeGrafter"/>
</dbReference>
<dbReference type="InterPro" id="IPR011527">
    <property type="entry name" value="ABC1_TM_dom"/>
</dbReference>
<dbReference type="Proteomes" id="UP000186817">
    <property type="component" value="Unassembled WGS sequence"/>
</dbReference>
<keyword evidence="5" id="KW-0547">Nucleotide-binding</keyword>
<dbReference type="GO" id="GO:0015421">
    <property type="term" value="F:ABC-type oligopeptide transporter activity"/>
    <property type="evidence" value="ECO:0007669"/>
    <property type="project" value="TreeGrafter"/>
</dbReference>
<feature type="compositionally biased region" description="Basic and acidic residues" evidence="10">
    <location>
        <begin position="1"/>
        <end position="12"/>
    </location>
</feature>
<evidence type="ECO:0000256" key="4">
    <source>
        <dbReference type="ARBA" id="ARBA00022692"/>
    </source>
</evidence>
<evidence type="ECO:0000256" key="3">
    <source>
        <dbReference type="ARBA" id="ARBA00022448"/>
    </source>
</evidence>
<dbReference type="InterPro" id="IPR003593">
    <property type="entry name" value="AAA+_ATPase"/>
</dbReference>
<dbReference type="SUPFAM" id="SSF90123">
    <property type="entry name" value="ABC transporter transmembrane region"/>
    <property type="match status" value="1"/>
</dbReference>
<gene>
    <name evidence="13" type="primary">abcB4</name>
    <name evidence="13" type="ORF">AK812_SmicGene14711</name>
</gene>
<evidence type="ECO:0000256" key="9">
    <source>
        <dbReference type="ARBA" id="ARBA00023136"/>
    </source>
</evidence>
<dbReference type="Pfam" id="PF00005">
    <property type="entry name" value="ABC_tran"/>
    <property type="match status" value="1"/>
</dbReference>
<dbReference type="GO" id="GO:0005743">
    <property type="term" value="C:mitochondrial inner membrane"/>
    <property type="evidence" value="ECO:0007669"/>
    <property type="project" value="TreeGrafter"/>
</dbReference>
<dbReference type="GO" id="GO:0005524">
    <property type="term" value="F:ATP binding"/>
    <property type="evidence" value="ECO:0007669"/>
    <property type="project" value="UniProtKB-KW"/>
</dbReference>
<dbReference type="PROSITE" id="PS00211">
    <property type="entry name" value="ABC_TRANSPORTER_1"/>
    <property type="match status" value="1"/>
</dbReference>
<comment type="similarity">
    <text evidence="2">Belongs to the ABC transporter superfamily. ABCB family. MHC peptide exporter (TC 3.A.1.209) subfamily.</text>
</comment>
<keyword evidence="6" id="KW-0067">ATP-binding</keyword>
<comment type="subcellular location">
    <subcellularLocation>
        <location evidence="1">Endomembrane system</location>
        <topology evidence="1">Multi-pass membrane protein</topology>
    </subcellularLocation>
</comment>
<evidence type="ECO:0000313" key="13">
    <source>
        <dbReference type="EMBL" id="OLQ02413.1"/>
    </source>
</evidence>
<evidence type="ECO:0000256" key="1">
    <source>
        <dbReference type="ARBA" id="ARBA00004127"/>
    </source>
</evidence>
<evidence type="ECO:0000259" key="12">
    <source>
        <dbReference type="PROSITE" id="PS50929"/>
    </source>
</evidence>
<dbReference type="GO" id="GO:0016887">
    <property type="term" value="F:ATP hydrolysis activity"/>
    <property type="evidence" value="ECO:0007669"/>
    <property type="project" value="InterPro"/>
</dbReference>
<dbReference type="SMART" id="SM00382">
    <property type="entry name" value="AAA"/>
    <property type="match status" value="1"/>
</dbReference>
<reference evidence="13 14" key="1">
    <citation type="submission" date="2016-02" db="EMBL/GenBank/DDBJ databases">
        <title>Genome analysis of coral dinoflagellate symbionts highlights evolutionary adaptations to a symbiotic lifestyle.</title>
        <authorList>
            <person name="Aranda M."/>
            <person name="Li Y."/>
            <person name="Liew Y.J."/>
            <person name="Baumgarten S."/>
            <person name="Simakov O."/>
            <person name="Wilson M."/>
            <person name="Piel J."/>
            <person name="Ashoor H."/>
            <person name="Bougouffa S."/>
            <person name="Bajic V.B."/>
            <person name="Ryu T."/>
            <person name="Ravasi T."/>
            <person name="Bayer T."/>
            <person name="Micklem G."/>
            <person name="Kim H."/>
            <person name="Bhak J."/>
            <person name="Lajeunesse T.C."/>
            <person name="Voolstra C.R."/>
        </authorList>
    </citation>
    <scope>NUCLEOTIDE SEQUENCE [LARGE SCALE GENOMIC DNA]</scope>
    <source>
        <strain evidence="13 14">CCMP2467</strain>
    </source>
</reference>
<feature type="compositionally biased region" description="Polar residues" evidence="10">
    <location>
        <begin position="41"/>
        <end position="54"/>
    </location>
</feature>
<dbReference type="OrthoDB" id="414355at2759"/>
<evidence type="ECO:0000256" key="8">
    <source>
        <dbReference type="ARBA" id="ARBA00022989"/>
    </source>
</evidence>
<keyword evidence="8" id="KW-1133">Transmembrane helix</keyword>
<dbReference type="Gene3D" id="3.40.50.300">
    <property type="entry name" value="P-loop containing nucleotide triphosphate hydrolases"/>
    <property type="match status" value="1"/>
</dbReference>
<evidence type="ECO:0000256" key="10">
    <source>
        <dbReference type="SAM" id="MobiDB-lite"/>
    </source>
</evidence>
<keyword evidence="14" id="KW-1185">Reference proteome</keyword>
<evidence type="ECO:0000256" key="7">
    <source>
        <dbReference type="ARBA" id="ARBA00022967"/>
    </source>
</evidence>
<dbReference type="CDD" id="cd03249">
    <property type="entry name" value="ABC_MTABC3_MDL1_MDL2"/>
    <property type="match status" value="1"/>
</dbReference>
<evidence type="ECO:0000313" key="14">
    <source>
        <dbReference type="Proteomes" id="UP000186817"/>
    </source>
</evidence>
<dbReference type="GO" id="GO:0012505">
    <property type="term" value="C:endomembrane system"/>
    <property type="evidence" value="ECO:0007669"/>
    <property type="project" value="UniProtKB-SubCell"/>
</dbReference>
<name>A0A1Q9E4T4_SYMMI</name>
<dbReference type="InterPro" id="IPR003439">
    <property type="entry name" value="ABC_transporter-like_ATP-bd"/>
</dbReference>
<dbReference type="PANTHER" id="PTHR43394">
    <property type="entry name" value="ATP-DEPENDENT PERMEASE MDL1, MITOCHONDRIAL"/>
    <property type="match status" value="1"/>
</dbReference>
<dbReference type="PANTHER" id="PTHR43394:SF7">
    <property type="entry name" value="ABC TRANSPORTER B FAMILY MEMBER 28"/>
    <property type="match status" value="1"/>
</dbReference>
<evidence type="ECO:0000259" key="11">
    <source>
        <dbReference type="PROSITE" id="PS50893"/>
    </source>
</evidence>
<dbReference type="InterPro" id="IPR017871">
    <property type="entry name" value="ABC_transporter-like_CS"/>
</dbReference>
<comment type="caution">
    <text evidence="13">The sequence shown here is derived from an EMBL/GenBank/DDBJ whole genome shotgun (WGS) entry which is preliminary data.</text>
</comment>
<feature type="domain" description="ABC transporter" evidence="11">
    <location>
        <begin position="756"/>
        <end position="1006"/>
    </location>
</feature>
<feature type="region of interest" description="Disordered" evidence="10">
    <location>
        <begin position="1"/>
        <end position="75"/>
    </location>
</feature>
<dbReference type="InterPro" id="IPR036640">
    <property type="entry name" value="ABC1_TM_sf"/>
</dbReference>